<evidence type="ECO:0000256" key="1">
    <source>
        <dbReference type="SAM" id="MobiDB-lite"/>
    </source>
</evidence>
<dbReference type="GeneID" id="30181499"/>
<keyword evidence="3" id="KW-1185">Reference proteome</keyword>
<organism evidence="2 3">
    <name type="scientific">Pichia membranifaciens NRRL Y-2026</name>
    <dbReference type="NCBI Taxonomy" id="763406"/>
    <lineage>
        <taxon>Eukaryota</taxon>
        <taxon>Fungi</taxon>
        <taxon>Dikarya</taxon>
        <taxon>Ascomycota</taxon>
        <taxon>Saccharomycotina</taxon>
        <taxon>Pichiomycetes</taxon>
        <taxon>Pichiales</taxon>
        <taxon>Pichiaceae</taxon>
        <taxon>Pichia</taxon>
    </lineage>
</organism>
<dbReference type="OrthoDB" id="3997938at2759"/>
<dbReference type="RefSeq" id="XP_019015457.1">
    <property type="nucleotide sequence ID" value="XM_019164812.1"/>
</dbReference>
<dbReference type="Proteomes" id="UP000094455">
    <property type="component" value="Unassembled WGS sequence"/>
</dbReference>
<feature type="compositionally biased region" description="Low complexity" evidence="1">
    <location>
        <begin position="290"/>
        <end position="314"/>
    </location>
</feature>
<evidence type="ECO:0000313" key="2">
    <source>
        <dbReference type="EMBL" id="ODQ44344.1"/>
    </source>
</evidence>
<sequence length="490" mass="54240">MNRTEVGDPNMMTLLPFRGDMEKNIPAEESLTGMNIIMKLNNEQIFALLSSYASDKVKLRVVIKDGKINGLRVVSKVGAVDAPSGSAASSKKVEIIKCNIVKETNGTIYHTLKQKTAKDPAYAVNMGTLDYRLNLINYKPTVSEENVHEVANFSKLVKIVECIASTVGAGGRSNSVGVFYDAREVVDILTKGKHFSVAESKEINEIMKMLKPRDALQQGEDIVEWKWFRLTRSFDSTRWMKKLFQEGYRSKDAYTMLYSGRVDADMVCEKSKMAKAEPGYADKSTPPSPATSSKSSVISSHSRSYSRSNSVSTSESRHSTPPGKEDAKDVKEVKDAKEVKDLKKTKRSFKEYRLAKGLDSGTPSTPASPQIAVAAVPAKRKMEPEETALEASVETAGTVEGPATKVARGPRWNVPETDAEAAELVRTYQRRYGVYFRLYQELKNVEMGGGEEGGPDLERTNGAITELVEMQNELESIRWGLGVYSRVVEK</sequence>
<evidence type="ECO:0000313" key="3">
    <source>
        <dbReference type="Proteomes" id="UP000094455"/>
    </source>
</evidence>
<name>A0A1E3NE00_9ASCO</name>
<protein>
    <submittedName>
        <fullName evidence="2">Uncharacterized protein</fullName>
    </submittedName>
</protein>
<gene>
    <name evidence="2" type="ORF">PICMEDRAFT_74595</name>
</gene>
<proteinExistence type="predicted"/>
<reference evidence="2 3" key="1">
    <citation type="journal article" date="2016" name="Proc. Natl. Acad. Sci. U.S.A.">
        <title>Comparative genomics of biotechnologically important yeasts.</title>
        <authorList>
            <person name="Riley R."/>
            <person name="Haridas S."/>
            <person name="Wolfe K.H."/>
            <person name="Lopes M.R."/>
            <person name="Hittinger C.T."/>
            <person name="Goeker M."/>
            <person name="Salamov A.A."/>
            <person name="Wisecaver J.H."/>
            <person name="Long T.M."/>
            <person name="Calvey C.H."/>
            <person name="Aerts A.L."/>
            <person name="Barry K.W."/>
            <person name="Choi C."/>
            <person name="Clum A."/>
            <person name="Coughlan A.Y."/>
            <person name="Deshpande S."/>
            <person name="Douglass A.P."/>
            <person name="Hanson S.J."/>
            <person name="Klenk H.-P."/>
            <person name="LaButti K.M."/>
            <person name="Lapidus A."/>
            <person name="Lindquist E.A."/>
            <person name="Lipzen A.M."/>
            <person name="Meier-Kolthoff J.P."/>
            <person name="Ohm R.A."/>
            <person name="Otillar R.P."/>
            <person name="Pangilinan J.L."/>
            <person name="Peng Y."/>
            <person name="Rokas A."/>
            <person name="Rosa C.A."/>
            <person name="Scheuner C."/>
            <person name="Sibirny A.A."/>
            <person name="Slot J.C."/>
            <person name="Stielow J.B."/>
            <person name="Sun H."/>
            <person name="Kurtzman C.P."/>
            <person name="Blackwell M."/>
            <person name="Grigoriev I.V."/>
            <person name="Jeffries T.W."/>
        </authorList>
    </citation>
    <scope>NUCLEOTIDE SEQUENCE [LARGE SCALE GENOMIC DNA]</scope>
    <source>
        <strain evidence="2 3">NRRL Y-2026</strain>
    </source>
</reference>
<dbReference type="AlphaFoldDB" id="A0A1E3NE00"/>
<feature type="region of interest" description="Disordered" evidence="1">
    <location>
        <begin position="274"/>
        <end position="333"/>
    </location>
</feature>
<dbReference type="EMBL" id="KV454007">
    <property type="protein sequence ID" value="ODQ44344.1"/>
    <property type="molecule type" value="Genomic_DNA"/>
</dbReference>
<feature type="compositionally biased region" description="Basic and acidic residues" evidence="1">
    <location>
        <begin position="315"/>
        <end position="333"/>
    </location>
</feature>
<accession>A0A1E3NE00</accession>